<sequence>MELMGRRRFYSNTSLRTRKRTRIDRLTRLCIGADSRRAIAGPESGRLSRYCSSGINASRYCCIFALPFFFSHQIPGCIFYDTRHLVDRLLSGVAQPSANDRLISETSAKRSLLFNTTSNARWYLTYVSFGVYFEPSRTICTSAVST</sequence>
<dbReference type="EMBL" id="ML987198">
    <property type="protein sequence ID" value="KAF2246547.1"/>
    <property type="molecule type" value="Genomic_DNA"/>
</dbReference>
<protein>
    <submittedName>
        <fullName evidence="1">Uncharacterized protein</fullName>
    </submittedName>
</protein>
<evidence type="ECO:0000313" key="1">
    <source>
        <dbReference type="EMBL" id="KAF2246547.1"/>
    </source>
</evidence>
<reference evidence="1" key="1">
    <citation type="journal article" date="2020" name="Stud. Mycol.">
        <title>101 Dothideomycetes genomes: a test case for predicting lifestyles and emergence of pathogens.</title>
        <authorList>
            <person name="Haridas S."/>
            <person name="Albert R."/>
            <person name="Binder M."/>
            <person name="Bloem J."/>
            <person name="Labutti K."/>
            <person name="Salamov A."/>
            <person name="Andreopoulos B."/>
            <person name="Baker S."/>
            <person name="Barry K."/>
            <person name="Bills G."/>
            <person name="Bluhm B."/>
            <person name="Cannon C."/>
            <person name="Castanera R."/>
            <person name="Culley D."/>
            <person name="Daum C."/>
            <person name="Ezra D."/>
            <person name="Gonzalez J."/>
            <person name="Henrissat B."/>
            <person name="Kuo A."/>
            <person name="Liang C."/>
            <person name="Lipzen A."/>
            <person name="Lutzoni F."/>
            <person name="Magnuson J."/>
            <person name="Mondo S."/>
            <person name="Nolan M."/>
            <person name="Ohm R."/>
            <person name="Pangilinan J."/>
            <person name="Park H.-J."/>
            <person name="Ramirez L."/>
            <person name="Alfaro M."/>
            <person name="Sun H."/>
            <person name="Tritt A."/>
            <person name="Yoshinaga Y."/>
            <person name="Zwiers L.-H."/>
            <person name="Turgeon B."/>
            <person name="Goodwin S."/>
            <person name="Spatafora J."/>
            <person name="Crous P."/>
            <person name="Grigoriev I."/>
        </authorList>
    </citation>
    <scope>NUCLEOTIDE SEQUENCE</scope>
    <source>
        <strain evidence="1">CBS 122368</strain>
    </source>
</reference>
<dbReference type="RefSeq" id="XP_033681551.1">
    <property type="nucleotide sequence ID" value="XM_033825893.1"/>
</dbReference>
<gene>
    <name evidence="1" type="ORF">BU26DRAFT_48569</name>
</gene>
<keyword evidence="2" id="KW-1185">Reference proteome</keyword>
<dbReference type="GeneID" id="54579223"/>
<accession>A0A6A6I8E4</accession>
<dbReference type="AlphaFoldDB" id="A0A6A6I8E4"/>
<name>A0A6A6I8E4_9PLEO</name>
<evidence type="ECO:0000313" key="2">
    <source>
        <dbReference type="Proteomes" id="UP000800094"/>
    </source>
</evidence>
<dbReference type="Proteomes" id="UP000800094">
    <property type="component" value="Unassembled WGS sequence"/>
</dbReference>
<organism evidence="1 2">
    <name type="scientific">Trematosphaeria pertusa</name>
    <dbReference type="NCBI Taxonomy" id="390896"/>
    <lineage>
        <taxon>Eukaryota</taxon>
        <taxon>Fungi</taxon>
        <taxon>Dikarya</taxon>
        <taxon>Ascomycota</taxon>
        <taxon>Pezizomycotina</taxon>
        <taxon>Dothideomycetes</taxon>
        <taxon>Pleosporomycetidae</taxon>
        <taxon>Pleosporales</taxon>
        <taxon>Massarineae</taxon>
        <taxon>Trematosphaeriaceae</taxon>
        <taxon>Trematosphaeria</taxon>
    </lineage>
</organism>
<proteinExistence type="predicted"/>